<evidence type="ECO:0000313" key="2">
    <source>
        <dbReference type="EMBL" id="KAK0148798.1"/>
    </source>
</evidence>
<reference evidence="2" key="1">
    <citation type="journal article" date="2023" name="Front. Mar. Sci.">
        <title>A new Merluccius polli reference genome to investigate the effects of global change in West African waters.</title>
        <authorList>
            <person name="Mateo J.L."/>
            <person name="Blanco-Fernandez C."/>
            <person name="Garcia-Vazquez E."/>
            <person name="Machado-Schiaffino G."/>
        </authorList>
    </citation>
    <scope>NUCLEOTIDE SEQUENCE</scope>
    <source>
        <strain evidence="2">C29</strain>
        <tissue evidence="2">Fin</tissue>
    </source>
</reference>
<keyword evidence="2" id="KW-0808">Transferase</keyword>
<dbReference type="InterPro" id="IPR011009">
    <property type="entry name" value="Kinase-like_dom_sf"/>
</dbReference>
<dbReference type="GO" id="GO:0051306">
    <property type="term" value="P:mitotic sister chromatid separation"/>
    <property type="evidence" value="ECO:0007669"/>
    <property type="project" value="InterPro"/>
</dbReference>
<dbReference type="GO" id="GO:0043063">
    <property type="term" value="P:intercellular bridge organization"/>
    <property type="evidence" value="ECO:0007669"/>
    <property type="project" value="InterPro"/>
</dbReference>
<dbReference type="GO" id="GO:0007140">
    <property type="term" value="P:male meiotic nuclear division"/>
    <property type="evidence" value="ECO:0007669"/>
    <property type="project" value="InterPro"/>
</dbReference>
<dbReference type="InterPro" id="IPR036770">
    <property type="entry name" value="Ankyrin_rpt-contain_sf"/>
</dbReference>
<dbReference type="SUPFAM" id="SSF48403">
    <property type="entry name" value="Ankyrin repeat"/>
    <property type="match status" value="1"/>
</dbReference>
<dbReference type="SMART" id="SM00248">
    <property type="entry name" value="ANK"/>
    <property type="match status" value="3"/>
</dbReference>
<dbReference type="GO" id="GO:0005524">
    <property type="term" value="F:ATP binding"/>
    <property type="evidence" value="ECO:0007669"/>
    <property type="project" value="InterPro"/>
</dbReference>
<feature type="domain" description="Protein kinase" evidence="1">
    <location>
        <begin position="297"/>
        <end position="519"/>
    </location>
</feature>
<dbReference type="GO" id="GO:0045171">
    <property type="term" value="C:intercellular bridge"/>
    <property type="evidence" value="ECO:0007669"/>
    <property type="project" value="TreeGrafter"/>
</dbReference>
<sequence length="519" mass="58159">MDNSHRQSDILFLPLSSAVAAMFPRQSVGHQATPTPACCPLGVRGPGSTQLGEKRFVCAKIQHFQGYTMTFPFPCPVQMGVMRSDGLEAQLHRYTMEKNLTKMEKLLRKGVDVDCINDLGQTPLFCAALMGQEAAAELLLQYRAEPNHRCEDWSTPVHAAMFSCKPWLLSCLLDSGGDIRLHDREGRVPVDWLEADTREHRVCEMTEFLKSCVSHAQQSYQSPGVSTSSKIFLRSPSMLDPIKPRGLLQWLYKKSDNKCLCTTAQCFGFGKVCKDKPCQSLGVLASIPVIKDSDLTQADDETIDSFNCGSLISMNNYSWKGSRVTVKQIQTSKAAYKDLLLTEQDYCSQLFHPHLLQLMAVSLSADLKTSLVFERVHVDSLHNLIHHKRLEFPVLHTEWLLPLLLQVCEGVLYLHSRGLVVRALSSHSIVLTHPGLAKLTGFGYMAHREGTSVKPSVQLDVPPSMYNWASPEVIRRRMCTEKADLYSLCTIIQEIYTGIQQKRFFVTFVGHSCTNDAFG</sequence>
<keyword evidence="2" id="KW-0418">Kinase</keyword>
<dbReference type="GO" id="GO:0030496">
    <property type="term" value="C:midbody"/>
    <property type="evidence" value="ECO:0007669"/>
    <property type="project" value="TreeGrafter"/>
</dbReference>
<dbReference type="EMBL" id="JAOPHQ010001997">
    <property type="protein sequence ID" value="KAK0148798.1"/>
    <property type="molecule type" value="Genomic_DNA"/>
</dbReference>
<dbReference type="GO" id="GO:0007094">
    <property type="term" value="P:mitotic spindle assembly checkpoint signaling"/>
    <property type="evidence" value="ECO:0007669"/>
    <property type="project" value="InterPro"/>
</dbReference>
<keyword evidence="3" id="KW-1185">Reference proteome</keyword>
<evidence type="ECO:0000313" key="3">
    <source>
        <dbReference type="Proteomes" id="UP001174136"/>
    </source>
</evidence>
<dbReference type="InterPro" id="IPR001245">
    <property type="entry name" value="Ser-Thr/Tyr_kinase_cat_dom"/>
</dbReference>
<accession>A0AA47MY21</accession>
<name>A0AA47MY21_MERPO</name>
<dbReference type="InterPro" id="IPR039339">
    <property type="entry name" value="Tex14"/>
</dbReference>
<gene>
    <name evidence="2" type="primary">TEX14</name>
    <name evidence="2" type="ORF">N1851_010880</name>
</gene>
<dbReference type="PANTHER" id="PTHR23060">
    <property type="entry name" value="TESTIS EXPRESSED GENE 14"/>
    <property type="match status" value="1"/>
</dbReference>
<dbReference type="Gene3D" id="1.10.510.10">
    <property type="entry name" value="Transferase(Phosphotransferase) domain 1"/>
    <property type="match status" value="1"/>
</dbReference>
<dbReference type="PANTHER" id="PTHR23060:SF3">
    <property type="entry name" value="TESTIS EXPRESSED 14, INTERCELLULAR BRIDGE FORMING FACTOR"/>
    <property type="match status" value="1"/>
</dbReference>
<dbReference type="Pfam" id="PF12796">
    <property type="entry name" value="Ank_2"/>
    <property type="match status" value="1"/>
</dbReference>
<dbReference type="PROSITE" id="PS50011">
    <property type="entry name" value="PROTEIN_KINASE_DOM"/>
    <property type="match status" value="1"/>
</dbReference>
<dbReference type="Gene3D" id="1.25.40.20">
    <property type="entry name" value="Ankyrin repeat-containing domain"/>
    <property type="match status" value="1"/>
</dbReference>
<dbReference type="GO" id="GO:0008608">
    <property type="term" value="P:attachment of spindle microtubules to kinetochore"/>
    <property type="evidence" value="ECO:0007669"/>
    <property type="project" value="InterPro"/>
</dbReference>
<dbReference type="InterPro" id="IPR000719">
    <property type="entry name" value="Prot_kinase_dom"/>
</dbReference>
<protein>
    <submittedName>
        <fullName evidence="2">Inactive serine/threonine-protein kinase TEX14</fullName>
    </submittedName>
</protein>
<dbReference type="GO" id="GO:0004672">
    <property type="term" value="F:protein kinase activity"/>
    <property type="evidence" value="ECO:0007669"/>
    <property type="project" value="InterPro"/>
</dbReference>
<proteinExistence type="predicted"/>
<dbReference type="Proteomes" id="UP001174136">
    <property type="component" value="Unassembled WGS sequence"/>
</dbReference>
<organism evidence="2 3">
    <name type="scientific">Merluccius polli</name>
    <name type="common">Benguela hake</name>
    <name type="synonym">Merluccius cadenati</name>
    <dbReference type="NCBI Taxonomy" id="89951"/>
    <lineage>
        <taxon>Eukaryota</taxon>
        <taxon>Metazoa</taxon>
        <taxon>Chordata</taxon>
        <taxon>Craniata</taxon>
        <taxon>Vertebrata</taxon>
        <taxon>Euteleostomi</taxon>
        <taxon>Actinopterygii</taxon>
        <taxon>Neopterygii</taxon>
        <taxon>Teleostei</taxon>
        <taxon>Neoteleostei</taxon>
        <taxon>Acanthomorphata</taxon>
        <taxon>Zeiogadaria</taxon>
        <taxon>Gadariae</taxon>
        <taxon>Gadiformes</taxon>
        <taxon>Gadoidei</taxon>
        <taxon>Merlucciidae</taxon>
        <taxon>Merluccius</taxon>
    </lineage>
</organism>
<dbReference type="Pfam" id="PF07714">
    <property type="entry name" value="PK_Tyr_Ser-Thr"/>
    <property type="match status" value="1"/>
</dbReference>
<evidence type="ECO:0000259" key="1">
    <source>
        <dbReference type="PROSITE" id="PS50011"/>
    </source>
</evidence>
<dbReference type="SUPFAM" id="SSF56112">
    <property type="entry name" value="Protein kinase-like (PK-like)"/>
    <property type="match status" value="1"/>
</dbReference>
<dbReference type="GO" id="GO:0000776">
    <property type="term" value="C:kinetochore"/>
    <property type="evidence" value="ECO:0007669"/>
    <property type="project" value="TreeGrafter"/>
</dbReference>
<dbReference type="AlphaFoldDB" id="A0AA47MY21"/>
<dbReference type="InterPro" id="IPR002110">
    <property type="entry name" value="Ankyrin_rpt"/>
</dbReference>
<comment type="caution">
    <text evidence="2">The sequence shown here is derived from an EMBL/GenBank/DDBJ whole genome shotgun (WGS) entry which is preliminary data.</text>
</comment>